<proteinExistence type="predicted"/>
<dbReference type="STRING" id="1121937.GCA_000423125_01704"/>
<evidence type="ECO:0000313" key="3">
    <source>
        <dbReference type="Proteomes" id="UP000259273"/>
    </source>
</evidence>
<sequence>MSRYDGLSLSQLIDLMHDIVPPEPVSLLPTTVGWWLLTGWLLALGLIALGHRVATYRANRYRREALRALDALARQEAGASQAVAVLLKRTALGAYPRHEVAALQGAAWAEFLCYSSDNDPEVRAAASALAQAAYRPPVSDPRLMAAARRWIEVHRA</sequence>
<accession>A0A3C1KSF5</accession>
<keyword evidence="1" id="KW-1133">Transmembrane helix</keyword>
<protein>
    <submittedName>
        <fullName evidence="2">DUF4381 domain-containing protein</fullName>
    </submittedName>
</protein>
<dbReference type="InterPro" id="IPR025489">
    <property type="entry name" value="DUF4381"/>
</dbReference>
<feature type="transmembrane region" description="Helical" evidence="1">
    <location>
        <begin position="32"/>
        <end position="54"/>
    </location>
</feature>
<dbReference type="Pfam" id="PF14316">
    <property type="entry name" value="DUF4381"/>
    <property type="match status" value="1"/>
</dbReference>
<evidence type="ECO:0000256" key="1">
    <source>
        <dbReference type="SAM" id="Phobius"/>
    </source>
</evidence>
<dbReference type="AlphaFoldDB" id="A0A3C1KSF5"/>
<keyword evidence="1" id="KW-0812">Transmembrane</keyword>
<organism evidence="2 3">
    <name type="scientific">Haliea salexigens</name>
    <dbReference type="NCBI Taxonomy" id="287487"/>
    <lineage>
        <taxon>Bacteria</taxon>
        <taxon>Pseudomonadati</taxon>
        <taxon>Pseudomonadota</taxon>
        <taxon>Gammaproteobacteria</taxon>
        <taxon>Cellvibrionales</taxon>
        <taxon>Halieaceae</taxon>
        <taxon>Haliea</taxon>
    </lineage>
</organism>
<reference evidence="2 3" key="1">
    <citation type="journal article" date="2018" name="Nat. Biotechnol.">
        <title>A standardized bacterial taxonomy based on genome phylogeny substantially revises the tree of life.</title>
        <authorList>
            <person name="Parks D.H."/>
            <person name="Chuvochina M."/>
            <person name="Waite D.W."/>
            <person name="Rinke C."/>
            <person name="Skarshewski A."/>
            <person name="Chaumeil P.A."/>
            <person name="Hugenholtz P."/>
        </authorList>
    </citation>
    <scope>NUCLEOTIDE SEQUENCE [LARGE SCALE GENOMIC DNA]</scope>
    <source>
        <strain evidence="2">UBA9158</strain>
    </source>
</reference>
<dbReference type="Proteomes" id="UP000259273">
    <property type="component" value="Unassembled WGS sequence"/>
</dbReference>
<comment type="caution">
    <text evidence="2">The sequence shown here is derived from an EMBL/GenBank/DDBJ whole genome shotgun (WGS) entry which is preliminary data.</text>
</comment>
<dbReference type="EMBL" id="DMND01000245">
    <property type="protein sequence ID" value="HAN29640.1"/>
    <property type="molecule type" value="Genomic_DNA"/>
</dbReference>
<name>A0A3C1KSF5_9GAMM</name>
<evidence type="ECO:0000313" key="2">
    <source>
        <dbReference type="EMBL" id="HAN29640.1"/>
    </source>
</evidence>
<keyword evidence="1" id="KW-0472">Membrane</keyword>
<gene>
    <name evidence="2" type="ORF">DCP75_18320</name>
</gene>